<dbReference type="PANTHER" id="PTHR24260">
    <property type="match status" value="1"/>
</dbReference>
<dbReference type="InterPro" id="IPR034113">
    <property type="entry name" value="SCP_GAPR1-like"/>
</dbReference>
<dbReference type="Pfam" id="PF00089">
    <property type="entry name" value="Trypsin"/>
    <property type="match status" value="1"/>
</dbReference>
<dbReference type="EMBL" id="CAJVCH010570607">
    <property type="protein sequence ID" value="CAG7835363.1"/>
    <property type="molecule type" value="Genomic_DNA"/>
</dbReference>
<evidence type="ECO:0000313" key="3">
    <source>
        <dbReference type="EMBL" id="CAG7835363.1"/>
    </source>
</evidence>
<dbReference type="CDD" id="cd00190">
    <property type="entry name" value="Tryp_SPc"/>
    <property type="match status" value="1"/>
</dbReference>
<sequence length="558" mass="61571">MDDTNPVKADCPGVLYDRAQTMECSVNQVITNCGLRFPVGTRVSYKCKKNYIPSGVRPDDYQEIWKVSVCQQNNNWWGDNEFPGFNCIIDYGKFYVSPSRVLLVMGGRLVNPLNFPWHAVIFVRYNREYKCGGTLISVDLILTAAHCTFKSEGTAENPYQPYELEVILAPVSGIYGDNFLSRSQKLLLSQIIRYNQGGSYQGQINYYKYDVALLRLIYPAQLNQYVHPAKLPNGYDIISDTMIMQVNGYGTTSPYISQVKPSNEFYGTNVLPNSPQCLSDPEITNTIDPTSQFCTTPTDAGSGVCSGDSGGGLFKREANDHWSMQGLVSFGYSAADSSGRACFSVVIFTRVQFFLPWIYQNMQSLPVVTPSTGTTSSARQILPSLTRSSAVPPDIANQVALSLHNSYRQRHGSPPLQIDYNLVSAAQEYVNSIVANNLGTEPKSGAPYGQNTYEVTGVAFPSDEAVRKAVTSWYNGISEYFWSAPLSSTYKGFSFSQVVWKSSLRLGVGVASQTDRSVVIAFYSPAGNIPNLQSYKDNVFPPQCGSETCNSHGSTHCL</sequence>
<dbReference type="InterPro" id="IPR018114">
    <property type="entry name" value="TRYPSIN_HIS"/>
</dbReference>
<dbReference type="GO" id="GO:0004252">
    <property type="term" value="F:serine-type endopeptidase activity"/>
    <property type="evidence" value="ECO:0007669"/>
    <property type="project" value="InterPro"/>
</dbReference>
<dbReference type="InterPro" id="IPR000436">
    <property type="entry name" value="Sushi_SCR_CCP_dom"/>
</dbReference>
<dbReference type="PROSITE" id="PS00134">
    <property type="entry name" value="TRYPSIN_HIS"/>
    <property type="match status" value="1"/>
</dbReference>
<evidence type="ECO:0000259" key="2">
    <source>
        <dbReference type="PROSITE" id="PS50240"/>
    </source>
</evidence>
<keyword evidence="1" id="KW-1015">Disulfide bond</keyword>
<evidence type="ECO:0000313" key="4">
    <source>
        <dbReference type="Proteomes" id="UP000708208"/>
    </source>
</evidence>
<dbReference type="InterPro" id="IPR014044">
    <property type="entry name" value="CAP_dom"/>
</dbReference>
<protein>
    <recommendedName>
        <fullName evidence="2">Peptidase S1 domain-containing protein</fullName>
    </recommendedName>
</protein>
<dbReference type="CDD" id="cd05382">
    <property type="entry name" value="CAP_GAPR1-like"/>
    <property type="match status" value="1"/>
</dbReference>
<dbReference type="Pfam" id="PF00188">
    <property type="entry name" value="CAP"/>
    <property type="match status" value="1"/>
</dbReference>
<gene>
    <name evidence="3" type="ORF">AFUS01_LOCUS44743</name>
</gene>
<accession>A0A8J2PLH4</accession>
<comment type="caution">
    <text evidence="3">The sequence shown here is derived from an EMBL/GenBank/DDBJ whole genome shotgun (WGS) entry which is preliminary data.</text>
</comment>
<dbReference type="PROSITE" id="PS50240">
    <property type="entry name" value="TRYPSIN_DOM"/>
    <property type="match status" value="1"/>
</dbReference>
<dbReference type="SMART" id="SM00020">
    <property type="entry name" value="Tryp_SPc"/>
    <property type="match status" value="1"/>
</dbReference>
<dbReference type="InterPro" id="IPR051333">
    <property type="entry name" value="CLIP_Serine_Protease"/>
</dbReference>
<proteinExistence type="predicted"/>
<dbReference type="OrthoDB" id="7954821at2759"/>
<keyword evidence="4" id="KW-1185">Reference proteome</keyword>
<reference evidence="3" key="1">
    <citation type="submission" date="2021-06" db="EMBL/GenBank/DDBJ databases">
        <authorList>
            <person name="Hodson N. C."/>
            <person name="Mongue J. A."/>
            <person name="Jaron S. K."/>
        </authorList>
    </citation>
    <scope>NUCLEOTIDE SEQUENCE</scope>
</reference>
<name>A0A8J2PLH4_9HEXA</name>
<dbReference type="PANTHER" id="PTHR24260:SF136">
    <property type="entry name" value="GH08193P-RELATED"/>
    <property type="match status" value="1"/>
</dbReference>
<dbReference type="Proteomes" id="UP000708208">
    <property type="component" value="Unassembled WGS sequence"/>
</dbReference>
<dbReference type="InterPro" id="IPR001254">
    <property type="entry name" value="Trypsin_dom"/>
</dbReference>
<dbReference type="GO" id="GO:0006508">
    <property type="term" value="P:proteolysis"/>
    <property type="evidence" value="ECO:0007669"/>
    <property type="project" value="InterPro"/>
</dbReference>
<organism evidence="3 4">
    <name type="scientific">Allacma fusca</name>
    <dbReference type="NCBI Taxonomy" id="39272"/>
    <lineage>
        <taxon>Eukaryota</taxon>
        <taxon>Metazoa</taxon>
        <taxon>Ecdysozoa</taxon>
        <taxon>Arthropoda</taxon>
        <taxon>Hexapoda</taxon>
        <taxon>Collembola</taxon>
        <taxon>Symphypleona</taxon>
        <taxon>Sminthuridae</taxon>
        <taxon>Allacma</taxon>
    </lineage>
</organism>
<feature type="domain" description="Peptidase S1" evidence="2">
    <location>
        <begin position="104"/>
        <end position="363"/>
    </location>
</feature>
<dbReference type="AlphaFoldDB" id="A0A8J2PLH4"/>
<dbReference type="CDD" id="cd00033">
    <property type="entry name" value="CCP"/>
    <property type="match status" value="1"/>
</dbReference>
<evidence type="ECO:0000256" key="1">
    <source>
        <dbReference type="ARBA" id="ARBA00023157"/>
    </source>
</evidence>
<dbReference type="SMART" id="SM00198">
    <property type="entry name" value="SCP"/>
    <property type="match status" value="1"/>
</dbReference>